<keyword evidence="1" id="KW-0175">Coiled coil</keyword>
<organism evidence="3 4">
    <name type="scientific">Neocallimastix californiae</name>
    <dbReference type="NCBI Taxonomy" id="1754190"/>
    <lineage>
        <taxon>Eukaryota</taxon>
        <taxon>Fungi</taxon>
        <taxon>Fungi incertae sedis</taxon>
        <taxon>Chytridiomycota</taxon>
        <taxon>Chytridiomycota incertae sedis</taxon>
        <taxon>Neocallimastigomycetes</taxon>
        <taxon>Neocallimastigales</taxon>
        <taxon>Neocallimastigaceae</taxon>
        <taxon>Neocallimastix</taxon>
    </lineage>
</organism>
<feature type="region of interest" description="Disordered" evidence="2">
    <location>
        <begin position="81"/>
        <end position="109"/>
    </location>
</feature>
<dbReference type="Proteomes" id="UP000193920">
    <property type="component" value="Unassembled WGS sequence"/>
</dbReference>
<feature type="coiled-coil region" evidence="1">
    <location>
        <begin position="129"/>
        <end position="160"/>
    </location>
</feature>
<dbReference type="STRING" id="1754190.A0A1Y2AJ40"/>
<dbReference type="OrthoDB" id="435282at2759"/>
<protein>
    <submittedName>
        <fullName evidence="3">Uncharacterized protein</fullName>
    </submittedName>
</protein>
<feature type="compositionally biased region" description="Basic residues" evidence="2">
    <location>
        <begin position="90"/>
        <end position="104"/>
    </location>
</feature>
<dbReference type="EMBL" id="MCOG01000245">
    <property type="protein sequence ID" value="ORY22593.1"/>
    <property type="molecule type" value="Genomic_DNA"/>
</dbReference>
<dbReference type="AlphaFoldDB" id="A0A1Y2AJ40"/>
<name>A0A1Y2AJ40_9FUNG</name>
<proteinExistence type="predicted"/>
<keyword evidence="4" id="KW-1185">Reference proteome</keyword>
<reference evidence="3 4" key="1">
    <citation type="submission" date="2016-08" db="EMBL/GenBank/DDBJ databases">
        <title>A Parts List for Fungal Cellulosomes Revealed by Comparative Genomics.</title>
        <authorList>
            <consortium name="DOE Joint Genome Institute"/>
            <person name="Haitjema C.H."/>
            <person name="Gilmore S.P."/>
            <person name="Henske J.K."/>
            <person name="Solomon K.V."/>
            <person name="De Groot R."/>
            <person name="Kuo A."/>
            <person name="Mondo S.J."/>
            <person name="Salamov A.A."/>
            <person name="Labutti K."/>
            <person name="Zhao Z."/>
            <person name="Chiniquy J."/>
            <person name="Barry K."/>
            <person name="Brewer H.M."/>
            <person name="Purvine S.O."/>
            <person name="Wright A.T."/>
            <person name="Boxma B."/>
            <person name="Van Alen T."/>
            <person name="Hackstein J.H."/>
            <person name="Baker S.E."/>
            <person name="Grigoriev I.V."/>
            <person name="O'Malley M.A."/>
        </authorList>
    </citation>
    <scope>NUCLEOTIDE SEQUENCE [LARGE SCALE GENOMIC DNA]</scope>
    <source>
        <strain evidence="3 4">G1</strain>
    </source>
</reference>
<accession>A0A1Y2AJ40</accession>
<comment type="caution">
    <text evidence="3">The sequence shown here is derived from an EMBL/GenBank/DDBJ whole genome shotgun (WGS) entry which is preliminary data.</text>
</comment>
<evidence type="ECO:0000313" key="4">
    <source>
        <dbReference type="Proteomes" id="UP000193920"/>
    </source>
</evidence>
<evidence type="ECO:0000256" key="2">
    <source>
        <dbReference type="SAM" id="MobiDB-lite"/>
    </source>
</evidence>
<gene>
    <name evidence="3" type="ORF">LY90DRAFT_515437</name>
</gene>
<evidence type="ECO:0000313" key="3">
    <source>
        <dbReference type="EMBL" id="ORY22593.1"/>
    </source>
</evidence>
<sequence>MSYIDTILVKTQFLVYNNQFLSNLCLLKIMVYDLMRRHFNFTLWPGIIYDDIESSSNESLNNNNNLFSNLDLEDKQATSESTETVYSTSSKKHKKGHVTKKGNKHDKMSNSKNYKVADINGSMEEDLNVKSLSEENKNLLQKMEEALKAHEVKLAAAFARIRIERKANGTDLTEQLENILPMEVRNKESSACN</sequence>
<evidence type="ECO:0000256" key="1">
    <source>
        <dbReference type="SAM" id="Coils"/>
    </source>
</evidence>